<dbReference type="EC" id="5.1.3.2" evidence="5 9"/>
<keyword evidence="7 9" id="KW-0520">NAD</keyword>
<gene>
    <name evidence="11" type="primary">galE-2</name>
    <name evidence="11" type="ORF">GCM10010946_13000</name>
</gene>
<keyword evidence="8 9" id="KW-0413">Isomerase</keyword>
<dbReference type="EMBL" id="BMYU01000002">
    <property type="protein sequence ID" value="GGX36567.1"/>
    <property type="molecule type" value="Genomic_DNA"/>
</dbReference>
<proteinExistence type="inferred from homology"/>
<organism evidence="11 12">
    <name type="scientific">Undibacterium squillarum</name>
    <dbReference type="NCBI Taxonomy" id="1131567"/>
    <lineage>
        <taxon>Bacteria</taxon>
        <taxon>Pseudomonadati</taxon>
        <taxon>Pseudomonadota</taxon>
        <taxon>Betaproteobacteria</taxon>
        <taxon>Burkholderiales</taxon>
        <taxon>Oxalobacteraceae</taxon>
        <taxon>Undibacterium</taxon>
    </lineage>
</organism>
<dbReference type="PANTHER" id="PTHR43725:SF47">
    <property type="entry name" value="UDP-GLUCOSE 4-EPIMERASE"/>
    <property type="match status" value="1"/>
</dbReference>
<dbReference type="Proteomes" id="UP000653343">
    <property type="component" value="Unassembled WGS sequence"/>
</dbReference>
<dbReference type="InterPro" id="IPR005886">
    <property type="entry name" value="UDP_G4E"/>
</dbReference>
<protein>
    <recommendedName>
        <fullName evidence="6 9">UDP-glucose 4-epimerase</fullName>
        <ecNumber evidence="5 9">5.1.3.2</ecNumber>
    </recommendedName>
</protein>
<evidence type="ECO:0000256" key="2">
    <source>
        <dbReference type="ARBA" id="ARBA00001911"/>
    </source>
</evidence>
<evidence type="ECO:0000256" key="1">
    <source>
        <dbReference type="ARBA" id="ARBA00000083"/>
    </source>
</evidence>
<dbReference type="Gene3D" id="3.90.25.10">
    <property type="entry name" value="UDP-galactose 4-epimerase, domain 1"/>
    <property type="match status" value="1"/>
</dbReference>
<dbReference type="Gene3D" id="3.40.50.720">
    <property type="entry name" value="NAD(P)-binding Rossmann-like Domain"/>
    <property type="match status" value="1"/>
</dbReference>
<dbReference type="NCBIfam" id="TIGR01179">
    <property type="entry name" value="galE"/>
    <property type="match status" value="1"/>
</dbReference>
<dbReference type="PANTHER" id="PTHR43725">
    <property type="entry name" value="UDP-GLUCOSE 4-EPIMERASE"/>
    <property type="match status" value="1"/>
</dbReference>
<comment type="cofactor">
    <cofactor evidence="2 9">
        <name>NAD(+)</name>
        <dbReference type="ChEBI" id="CHEBI:57540"/>
    </cofactor>
</comment>
<evidence type="ECO:0000256" key="9">
    <source>
        <dbReference type="RuleBase" id="RU366046"/>
    </source>
</evidence>
<comment type="pathway">
    <text evidence="3 9">Carbohydrate metabolism; galactose metabolism.</text>
</comment>
<evidence type="ECO:0000256" key="8">
    <source>
        <dbReference type="ARBA" id="ARBA00023235"/>
    </source>
</evidence>
<dbReference type="NCBIfam" id="NF007956">
    <property type="entry name" value="PRK10675.1"/>
    <property type="match status" value="1"/>
</dbReference>
<sequence>MNILVTGGTGYIASHTCIALAEAGHVVTIVDNFSNSNPEVVDRIARITGHYPRLVYGDINDPPFLNELFQKIPLHAVFHFAGKKAVGESMQLPLYYYQNNVTASVVLLDAMQRHGVKTLIFSSSATVYSPADAGGARENMLLAPQNPYGCSKAMVEQILDSVHHADPSWNIVRLRYFNPAGAHPSGRMGESPEGAPQNLMPYLCQIAEGKKTCLPVFGDDYPTRDGTGIRDYVHVMDLASGHVAALDFLNEHGGNHVFNLGSGHGYSVLEMIHAFEKVSGLQIPVQIHARRPGDLAASWADCSKAQNLLKWQVQFGLDEICKDAWKWSRLRELPLAGSTDLKRMPVTVYAPWRH</sequence>
<evidence type="ECO:0000313" key="12">
    <source>
        <dbReference type="Proteomes" id="UP000653343"/>
    </source>
</evidence>
<evidence type="ECO:0000256" key="6">
    <source>
        <dbReference type="ARBA" id="ARBA00018569"/>
    </source>
</evidence>
<comment type="subunit">
    <text evidence="9">Homodimer.</text>
</comment>
<evidence type="ECO:0000256" key="7">
    <source>
        <dbReference type="ARBA" id="ARBA00023027"/>
    </source>
</evidence>
<evidence type="ECO:0000256" key="5">
    <source>
        <dbReference type="ARBA" id="ARBA00013189"/>
    </source>
</evidence>
<dbReference type="InterPro" id="IPR036291">
    <property type="entry name" value="NAD(P)-bd_dom_sf"/>
</dbReference>
<dbReference type="Pfam" id="PF16363">
    <property type="entry name" value="GDP_Man_Dehyd"/>
    <property type="match status" value="1"/>
</dbReference>
<keyword evidence="9" id="KW-0119">Carbohydrate metabolism</keyword>
<comment type="similarity">
    <text evidence="4 9">Belongs to the NAD(P)-dependent epimerase/dehydratase family.</text>
</comment>
<dbReference type="CDD" id="cd05247">
    <property type="entry name" value="UDP_G4E_1_SDR_e"/>
    <property type="match status" value="1"/>
</dbReference>
<reference evidence="12" key="1">
    <citation type="journal article" date="2019" name="Int. J. Syst. Evol. Microbiol.">
        <title>The Global Catalogue of Microorganisms (GCM) 10K type strain sequencing project: providing services to taxonomists for standard genome sequencing and annotation.</title>
        <authorList>
            <consortium name="The Broad Institute Genomics Platform"/>
            <consortium name="The Broad Institute Genome Sequencing Center for Infectious Disease"/>
            <person name="Wu L."/>
            <person name="Ma J."/>
        </authorList>
    </citation>
    <scope>NUCLEOTIDE SEQUENCE [LARGE SCALE GENOMIC DNA]</scope>
    <source>
        <strain evidence="12">KCTC 23917</strain>
    </source>
</reference>
<comment type="caution">
    <text evidence="11">The sequence shown here is derived from an EMBL/GenBank/DDBJ whole genome shotgun (WGS) entry which is preliminary data.</text>
</comment>
<keyword evidence="12" id="KW-1185">Reference proteome</keyword>
<feature type="domain" description="NAD(P)-binding" evidence="10">
    <location>
        <begin position="4"/>
        <end position="323"/>
    </location>
</feature>
<dbReference type="RefSeq" id="WP_189356232.1">
    <property type="nucleotide sequence ID" value="NZ_BMYU01000002.1"/>
</dbReference>
<name>A0ABQ2XVR1_9BURK</name>
<evidence type="ECO:0000256" key="3">
    <source>
        <dbReference type="ARBA" id="ARBA00004947"/>
    </source>
</evidence>
<dbReference type="InterPro" id="IPR016040">
    <property type="entry name" value="NAD(P)-bd_dom"/>
</dbReference>
<evidence type="ECO:0000313" key="11">
    <source>
        <dbReference type="EMBL" id="GGX36567.1"/>
    </source>
</evidence>
<dbReference type="SUPFAM" id="SSF51735">
    <property type="entry name" value="NAD(P)-binding Rossmann-fold domains"/>
    <property type="match status" value="1"/>
</dbReference>
<comment type="catalytic activity">
    <reaction evidence="1 9">
        <text>UDP-alpha-D-glucose = UDP-alpha-D-galactose</text>
        <dbReference type="Rhea" id="RHEA:22168"/>
        <dbReference type="ChEBI" id="CHEBI:58885"/>
        <dbReference type="ChEBI" id="CHEBI:66914"/>
        <dbReference type="EC" id="5.1.3.2"/>
    </reaction>
</comment>
<evidence type="ECO:0000256" key="4">
    <source>
        <dbReference type="ARBA" id="ARBA00007637"/>
    </source>
</evidence>
<evidence type="ECO:0000259" key="10">
    <source>
        <dbReference type="Pfam" id="PF16363"/>
    </source>
</evidence>
<accession>A0ABQ2XVR1</accession>